<dbReference type="SUPFAM" id="SSF55753">
    <property type="entry name" value="Actin depolymerizing proteins"/>
    <property type="match status" value="2"/>
</dbReference>
<evidence type="ECO:0000256" key="4">
    <source>
        <dbReference type="ARBA" id="ARBA00022737"/>
    </source>
</evidence>
<gene>
    <name evidence="10" type="ORF">SYNPS1DRAFT_19207</name>
</gene>
<dbReference type="CDD" id="cd11285">
    <property type="entry name" value="ADF_Twf-N_like"/>
    <property type="match status" value="1"/>
</dbReference>
<dbReference type="Gene3D" id="3.40.20.10">
    <property type="entry name" value="Severin"/>
    <property type="match status" value="2"/>
</dbReference>
<dbReference type="FunFam" id="3.40.20.10:FF:000007">
    <property type="entry name" value="Twinfilin-1 isoform 1"/>
    <property type="match status" value="1"/>
</dbReference>
<feature type="domain" description="ADF-H" evidence="9">
    <location>
        <begin position="123"/>
        <end position="256"/>
    </location>
</feature>
<keyword evidence="11" id="KW-1185">Reference proteome</keyword>
<dbReference type="AlphaFoldDB" id="A0A4P9YTK2"/>
<dbReference type="PANTHER" id="PTHR13759:SF1">
    <property type="entry name" value="TWINFILIN"/>
    <property type="match status" value="1"/>
</dbReference>
<evidence type="ECO:0000256" key="5">
    <source>
        <dbReference type="ARBA" id="ARBA00023203"/>
    </source>
</evidence>
<feature type="region of interest" description="Disordered" evidence="8">
    <location>
        <begin position="245"/>
        <end position="295"/>
    </location>
</feature>
<sequence>VDAFLEERVPAYILYRLDSRSATGDYEWLFLCYVPDRASVRDKMLYASTRATLTRELGDARFIDALFGTTREELTLAGYKEHVRHSKAAAPLTEEEEQMARMQISEVAAASIGTGSRRTHVAGVAFPVEASARDALKCLASAGHADNCVVLRLNMQGETIELDRVQTAAASELSAAIPKDVPRFTFYAYKKADGEEAIVFIYTCPSASSIRERMLYSSVRAALLTAVSELGIAVAKKMETDDVTELTPQELSSLFPSEEKSGSNSTAGIRPTAFKRPPLPGRGRPRTIKRSVQQE</sequence>
<feature type="domain" description="ADF-H" evidence="9">
    <location>
        <begin position="1"/>
        <end position="84"/>
    </location>
</feature>
<dbReference type="GO" id="GO:0005884">
    <property type="term" value="C:actin filament"/>
    <property type="evidence" value="ECO:0007669"/>
    <property type="project" value="TreeGrafter"/>
</dbReference>
<dbReference type="InterPro" id="IPR028458">
    <property type="entry name" value="Twinfilin"/>
</dbReference>
<evidence type="ECO:0000259" key="9">
    <source>
        <dbReference type="PROSITE" id="PS51263"/>
    </source>
</evidence>
<dbReference type="InterPro" id="IPR002108">
    <property type="entry name" value="ADF-H"/>
</dbReference>
<dbReference type="EMBL" id="KZ991354">
    <property type="protein sequence ID" value="RKP23058.1"/>
    <property type="molecule type" value="Genomic_DNA"/>
</dbReference>
<organism evidence="10 11">
    <name type="scientific">Syncephalis pseudoplumigaleata</name>
    <dbReference type="NCBI Taxonomy" id="1712513"/>
    <lineage>
        <taxon>Eukaryota</taxon>
        <taxon>Fungi</taxon>
        <taxon>Fungi incertae sedis</taxon>
        <taxon>Zoopagomycota</taxon>
        <taxon>Zoopagomycotina</taxon>
        <taxon>Zoopagomycetes</taxon>
        <taxon>Zoopagales</taxon>
        <taxon>Piptocephalidaceae</taxon>
        <taxon>Syncephalis</taxon>
    </lineage>
</organism>
<comment type="subcellular location">
    <subcellularLocation>
        <location evidence="1">Cytoplasm</location>
        <location evidence="1">Cytoskeleton</location>
    </subcellularLocation>
</comment>
<comment type="similarity">
    <text evidence="2">Belongs to the actin-binding proteins ADF family. Twinfilin subfamily.</text>
</comment>
<evidence type="ECO:0000256" key="3">
    <source>
        <dbReference type="ARBA" id="ARBA00022490"/>
    </source>
</evidence>
<reference evidence="11" key="1">
    <citation type="journal article" date="2018" name="Nat. Microbiol.">
        <title>Leveraging single-cell genomics to expand the fungal tree of life.</title>
        <authorList>
            <person name="Ahrendt S.R."/>
            <person name="Quandt C.A."/>
            <person name="Ciobanu D."/>
            <person name="Clum A."/>
            <person name="Salamov A."/>
            <person name="Andreopoulos B."/>
            <person name="Cheng J.F."/>
            <person name="Woyke T."/>
            <person name="Pelin A."/>
            <person name="Henrissat B."/>
            <person name="Reynolds N.K."/>
            <person name="Benny G.L."/>
            <person name="Smith M.E."/>
            <person name="James T.Y."/>
            <person name="Grigoriev I.V."/>
        </authorList>
    </citation>
    <scope>NUCLEOTIDE SEQUENCE [LARGE SCALE GENOMIC DNA]</scope>
    <source>
        <strain evidence="11">Benny S71-1</strain>
    </source>
</reference>
<evidence type="ECO:0000313" key="11">
    <source>
        <dbReference type="Proteomes" id="UP000278143"/>
    </source>
</evidence>
<feature type="compositionally biased region" description="Polar residues" evidence="8">
    <location>
        <begin position="246"/>
        <end position="255"/>
    </location>
</feature>
<evidence type="ECO:0000256" key="7">
    <source>
        <dbReference type="ARBA" id="ARBA00038532"/>
    </source>
</evidence>
<keyword evidence="3" id="KW-0963">Cytoplasm</keyword>
<evidence type="ECO:0000313" key="10">
    <source>
        <dbReference type="EMBL" id="RKP23058.1"/>
    </source>
</evidence>
<dbReference type="GO" id="GO:0030042">
    <property type="term" value="P:actin filament depolymerization"/>
    <property type="evidence" value="ECO:0007669"/>
    <property type="project" value="TreeGrafter"/>
</dbReference>
<dbReference type="SMART" id="SM00102">
    <property type="entry name" value="ADF"/>
    <property type="match status" value="1"/>
</dbReference>
<keyword evidence="5" id="KW-0009">Actin-binding</keyword>
<dbReference type="PROSITE" id="PS51263">
    <property type="entry name" value="ADF_H"/>
    <property type="match status" value="2"/>
</dbReference>
<dbReference type="CDD" id="cd11284">
    <property type="entry name" value="ADF_Twf-C_like"/>
    <property type="match status" value="1"/>
</dbReference>
<evidence type="ECO:0000256" key="8">
    <source>
        <dbReference type="SAM" id="MobiDB-lite"/>
    </source>
</evidence>
<dbReference type="Proteomes" id="UP000278143">
    <property type="component" value="Unassembled WGS sequence"/>
</dbReference>
<evidence type="ECO:0000256" key="1">
    <source>
        <dbReference type="ARBA" id="ARBA00004245"/>
    </source>
</evidence>
<dbReference type="InterPro" id="IPR029006">
    <property type="entry name" value="ADF-H/Gelsolin-like_dom_sf"/>
</dbReference>
<name>A0A4P9YTK2_9FUNG</name>
<proteinExistence type="inferred from homology"/>
<dbReference type="OrthoDB" id="10006997at2759"/>
<dbReference type="GO" id="GO:0005737">
    <property type="term" value="C:cytoplasm"/>
    <property type="evidence" value="ECO:0007669"/>
    <property type="project" value="TreeGrafter"/>
</dbReference>
<dbReference type="PANTHER" id="PTHR13759">
    <property type="entry name" value="TWINFILIN"/>
    <property type="match status" value="1"/>
</dbReference>
<comment type="subunit">
    <text evidence="7">Interacts with G-actin; ADP-actin form.</text>
</comment>
<keyword evidence="4" id="KW-0677">Repeat</keyword>
<evidence type="ECO:0000256" key="6">
    <source>
        <dbReference type="ARBA" id="ARBA00023212"/>
    </source>
</evidence>
<accession>A0A4P9YTK2</accession>
<dbReference type="GO" id="GO:0003785">
    <property type="term" value="F:actin monomer binding"/>
    <property type="evidence" value="ECO:0007669"/>
    <property type="project" value="TreeGrafter"/>
</dbReference>
<evidence type="ECO:0000256" key="2">
    <source>
        <dbReference type="ARBA" id="ARBA00009557"/>
    </source>
</evidence>
<protein>
    <recommendedName>
        <fullName evidence="9">ADF-H domain-containing protein</fullName>
    </recommendedName>
</protein>
<dbReference type="GO" id="GO:0051016">
    <property type="term" value="P:barbed-end actin filament capping"/>
    <property type="evidence" value="ECO:0007669"/>
    <property type="project" value="TreeGrafter"/>
</dbReference>
<keyword evidence="6" id="KW-0206">Cytoskeleton</keyword>
<dbReference type="Pfam" id="PF00241">
    <property type="entry name" value="Cofilin_ADF"/>
    <property type="match status" value="2"/>
</dbReference>
<feature type="non-terminal residue" evidence="10">
    <location>
        <position position="1"/>
    </location>
</feature>
<dbReference type="GO" id="GO:0051015">
    <property type="term" value="F:actin filament binding"/>
    <property type="evidence" value="ECO:0007669"/>
    <property type="project" value="TreeGrafter"/>
</dbReference>